<dbReference type="GO" id="GO:0043023">
    <property type="term" value="F:ribosomal large subunit binding"/>
    <property type="evidence" value="ECO:0007669"/>
    <property type="project" value="TreeGrafter"/>
</dbReference>
<dbReference type="Proteomes" id="UP000594464">
    <property type="component" value="Chromosome"/>
</dbReference>
<evidence type="ECO:0000313" key="4">
    <source>
        <dbReference type="Proteomes" id="UP000594464"/>
    </source>
</evidence>
<comment type="subcellular location">
    <subcellularLocation>
        <location evidence="2">Cytoplasm</location>
    </subcellularLocation>
</comment>
<dbReference type="NCBIfam" id="TIGR00090">
    <property type="entry name" value="rsfS_iojap_ybeB"/>
    <property type="match status" value="1"/>
</dbReference>
<dbReference type="GO" id="GO:0005737">
    <property type="term" value="C:cytoplasm"/>
    <property type="evidence" value="ECO:0007669"/>
    <property type="project" value="UniProtKB-SubCell"/>
</dbReference>
<dbReference type="Gene3D" id="3.30.460.10">
    <property type="entry name" value="Beta Polymerase, domain 2"/>
    <property type="match status" value="1"/>
</dbReference>
<comment type="function">
    <text evidence="2">Functions as a ribosomal silencing factor. Interacts with ribosomal protein uL14 (rplN), blocking formation of intersubunit bridge B8. Prevents association of the 30S and 50S ribosomal subunits and the formation of functional ribosomes, thus repressing translation.</text>
</comment>
<dbReference type="GO" id="GO:0042256">
    <property type="term" value="P:cytosolic ribosome assembly"/>
    <property type="evidence" value="ECO:0007669"/>
    <property type="project" value="UniProtKB-UniRule"/>
</dbReference>
<dbReference type="InterPro" id="IPR004394">
    <property type="entry name" value="Iojap/RsfS/C7orf30"/>
</dbReference>
<keyword evidence="2" id="KW-0678">Repressor</keyword>
<dbReference type="KEGG" id="nva:G3M78_03415"/>
<dbReference type="Pfam" id="PF02410">
    <property type="entry name" value="RsfS"/>
    <property type="match status" value="1"/>
</dbReference>
<comment type="subunit">
    <text evidence="2">Interacts with ribosomal protein uL14 (rplN).</text>
</comment>
<dbReference type="AlphaFoldDB" id="A0A7T0C0V4"/>
<dbReference type="HAMAP" id="MF_01477">
    <property type="entry name" value="Iojap_RsfS"/>
    <property type="match status" value="1"/>
</dbReference>
<dbReference type="PANTHER" id="PTHR21043:SF0">
    <property type="entry name" value="MITOCHONDRIAL ASSEMBLY OF RIBOSOMAL LARGE SUBUNIT PROTEIN 1"/>
    <property type="match status" value="1"/>
</dbReference>
<dbReference type="GO" id="GO:0017148">
    <property type="term" value="P:negative regulation of translation"/>
    <property type="evidence" value="ECO:0007669"/>
    <property type="project" value="UniProtKB-UniRule"/>
</dbReference>
<evidence type="ECO:0000313" key="3">
    <source>
        <dbReference type="EMBL" id="QPJ64496.1"/>
    </source>
</evidence>
<name>A0A7T0C0V4_9BACT</name>
<organism evidence="3 4">
    <name type="scientific">Candidatus Nitrohelix vancouverensis</name>
    <dbReference type="NCBI Taxonomy" id="2705534"/>
    <lineage>
        <taxon>Bacteria</taxon>
        <taxon>Pseudomonadati</taxon>
        <taxon>Nitrospinota/Tectimicrobiota group</taxon>
        <taxon>Nitrospinota</taxon>
        <taxon>Nitrospinia</taxon>
        <taxon>Nitrospinales</taxon>
        <taxon>Nitrospinaceae</taxon>
        <taxon>Candidatus Nitrohelix</taxon>
    </lineage>
</organism>
<keyword evidence="2" id="KW-0810">Translation regulation</keyword>
<accession>A0A7T0C0V4</accession>
<reference evidence="4" key="1">
    <citation type="submission" date="2020-02" db="EMBL/GenBank/DDBJ databases">
        <title>Genomic and physiological characterization of two novel Nitrospinaceae genera.</title>
        <authorList>
            <person name="Mueller A.J."/>
            <person name="Jung M.-Y."/>
            <person name="Strachan C.R."/>
            <person name="Herbold C.W."/>
            <person name="Kirkegaard R.H."/>
            <person name="Daims H."/>
        </authorList>
    </citation>
    <scope>NUCLEOTIDE SEQUENCE [LARGE SCALE GENOMIC DNA]</scope>
</reference>
<dbReference type="EMBL" id="CP048620">
    <property type="protein sequence ID" value="QPJ64496.1"/>
    <property type="molecule type" value="Genomic_DNA"/>
</dbReference>
<evidence type="ECO:0000256" key="2">
    <source>
        <dbReference type="HAMAP-Rule" id="MF_01477"/>
    </source>
</evidence>
<proteinExistence type="inferred from homology"/>
<dbReference type="PANTHER" id="PTHR21043">
    <property type="entry name" value="IOJAP SUPERFAMILY ORTHOLOG"/>
    <property type="match status" value="1"/>
</dbReference>
<dbReference type="GO" id="GO:0090071">
    <property type="term" value="P:negative regulation of ribosome biogenesis"/>
    <property type="evidence" value="ECO:0007669"/>
    <property type="project" value="UniProtKB-UniRule"/>
</dbReference>
<dbReference type="SUPFAM" id="SSF81301">
    <property type="entry name" value="Nucleotidyltransferase"/>
    <property type="match status" value="1"/>
</dbReference>
<comment type="similarity">
    <text evidence="1 2">Belongs to the Iojap/RsfS family.</text>
</comment>
<dbReference type="InterPro" id="IPR043519">
    <property type="entry name" value="NT_sf"/>
</dbReference>
<sequence length="118" mass="13117">MTDTLTELQSIAISAAADKKAFDIILLDLRGRSDLTDAFLICSGASKVQVQAIADSILEKTRLAKYKTIAQEGFTAGNWVILDFMDIIVHVFQQDSREFYDLERLWGDVPVYKAAGQS</sequence>
<protein>
    <recommendedName>
        <fullName evidence="2">Ribosomal silencing factor RsfS</fullName>
    </recommendedName>
</protein>
<gene>
    <name evidence="2 3" type="primary">rsfS</name>
    <name evidence="3" type="ORF">G3M78_03415</name>
</gene>
<keyword evidence="2" id="KW-0963">Cytoplasm</keyword>
<evidence type="ECO:0000256" key="1">
    <source>
        <dbReference type="ARBA" id="ARBA00010574"/>
    </source>
</evidence>